<keyword evidence="5 10" id="KW-0479">Metal-binding</keyword>
<keyword evidence="7 10" id="KW-0863">Zinc-finger</keyword>
<reference evidence="15" key="1">
    <citation type="submission" date="2025-08" db="UniProtKB">
        <authorList>
            <consortium name="RefSeq"/>
        </authorList>
    </citation>
    <scope>IDENTIFICATION</scope>
    <source>
        <tissue evidence="15">Sperm</tissue>
    </source>
</reference>
<evidence type="ECO:0000256" key="1">
    <source>
        <dbReference type="ARBA" id="ARBA00000900"/>
    </source>
</evidence>
<proteinExistence type="predicted"/>
<dbReference type="SUPFAM" id="SSF90229">
    <property type="entry name" value="CCCH zinc finger"/>
    <property type="match status" value="2"/>
</dbReference>
<feature type="region of interest" description="Disordered" evidence="11">
    <location>
        <begin position="437"/>
        <end position="457"/>
    </location>
</feature>
<dbReference type="RefSeq" id="XP_032827545.1">
    <property type="nucleotide sequence ID" value="XM_032971654.1"/>
</dbReference>
<dbReference type="PANTHER" id="PTHR11224:SF10">
    <property type="entry name" value="IP09428P-RELATED"/>
    <property type="match status" value="1"/>
</dbReference>
<dbReference type="PROSITE" id="PS00518">
    <property type="entry name" value="ZF_RING_1"/>
    <property type="match status" value="1"/>
</dbReference>
<evidence type="ECO:0000256" key="2">
    <source>
        <dbReference type="ARBA" id="ARBA00004906"/>
    </source>
</evidence>
<dbReference type="InterPro" id="IPR036855">
    <property type="entry name" value="Znf_CCCH_sf"/>
</dbReference>
<evidence type="ECO:0000256" key="9">
    <source>
        <dbReference type="ARBA" id="ARBA00022833"/>
    </source>
</evidence>
<evidence type="ECO:0000256" key="5">
    <source>
        <dbReference type="ARBA" id="ARBA00022723"/>
    </source>
</evidence>
<evidence type="ECO:0000256" key="4">
    <source>
        <dbReference type="ARBA" id="ARBA00022679"/>
    </source>
</evidence>
<keyword evidence="8" id="KW-0833">Ubl conjugation pathway</keyword>
<dbReference type="InterPro" id="IPR001841">
    <property type="entry name" value="Znf_RING"/>
</dbReference>
<dbReference type="FunFam" id="3.30.40.10:FF:000117">
    <property type="entry name" value="Probable E3 ubiquitin-protein ligase makorin-1"/>
    <property type="match status" value="1"/>
</dbReference>
<dbReference type="Pfam" id="PF18044">
    <property type="entry name" value="zf-CCCH_4"/>
    <property type="match status" value="1"/>
</dbReference>
<evidence type="ECO:0000256" key="10">
    <source>
        <dbReference type="PROSITE-ProRule" id="PRU00723"/>
    </source>
</evidence>
<dbReference type="InterPro" id="IPR041367">
    <property type="entry name" value="Znf-CCCH_4"/>
</dbReference>
<dbReference type="InterPro" id="IPR031644">
    <property type="entry name" value="MKRN1_C"/>
</dbReference>
<feature type="domain" description="C3H1-type" evidence="13">
    <location>
        <begin position="39"/>
        <end position="66"/>
    </location>
</feature>
<dbReference type="Gene3D" id="4.10.1000.10">
    <property type="entry name" value="Zinc finger, CCCH-type"/>
    <property type="match status" value="1"/>
</dbReference>
<evidence type="ECO:0000256" key="11">
    <source>
        <dbReference type="SAM" id="MobiDB-lite"/>
    </source>
</evidence>
<comment type="catalytic activity">
    <reaction evidence="1">
        <text>S-ubiquitinyl-[E2 ubiquitin-conjugating enzyme]-L-cysteine + [acceptor protein]-L-lysine = [E2 ubiquitin-conjugating enzyme]-L-cysteine + N(6)-ubiquitinyl-[acceptor protein]-L-lysine.</text>
        <dbReference type="EC" id="2.3.2.27"/>
    </reaction>
</comment>
<dbReference type="Proteomes" id="UP001318040">
    <property type="component" value="Chromosome 46"/>
</dbReference>
<dbReference type="EC" id="2.3.2.27" evidence="3"/>
<dbReference type="InterPro" id="IPR000571">
    <property type="entry name" value="Znf_CCCH"/>
</dbReference>
<dbReference type="GO" id="GO:0008270">
    <property type="term" value="F:zinc ion binding"/>
    <property type="evidence" value="ECO:0007669"/>
    <property type="project" value="UniProtKB-KW"/>
</dbReference>
<dbReference type="PROSITE" id="PS50089">
    <property type="entry name" value="ZF_RING_2"/>
    <property type="match status" value="1"/>
</dbReference>
<evidence type="ECO:0000256" key="6">
    <source>
        <dbReference type="ARBA" id="ARBA00022737"/>
    </source>
</evidence>
<accession>A0AAJ7U0L7</accession>
<keyword evidence="9 10" id="KW-0862">Zinc</keyword>
<dbReference type="GO" id="GO:0000209">
    <property type="term" value="P:protein polyubiquitination"/>
    <property type="evidence" value="ECO:0007669"/>
    <property type="project" value="InterPro"/>
</dbReference>
<comment type="pathway">
    <text evidence="2">Protein modification; protein ubiquitination.</text>
</comment>
<dbReference type="AlphaFoldDB" id="A0AAJ7U0L7"/>
<dbReference type="InterPro" id="IPR045072">
    <property type="entry name" value="MKRN-like"/>
</dbReference>
<feature type="region of interest" description="Disordered" evidence="11">
    <location>
        <begin position="65"/>
        <end position="127"/>
    </location>
</feature>
<dbReference type="InterPro" id="IPR017907">
    <property type="entry name" value="Znf_RING_CS"/>
</dbReference>
<dbReference type="Gene3D" id="3.30.40.10">
    <property type="entry name" value="Zinc/RING finger domain, C3HC4 (zinc finger)"/>
    <property type="match status" value="1"/>
</dbReference>
<feature type="domain" description="C3H1-type" evidence="13">
    <location>
        <begin position="180"/>
        <end position="207"/>
    </location>
</feature>
<feature type="compositionally biased region" description="Low complexity" evidence="11">
    <location>
        <begin position="70"/>
        <end position="83"/>
    </location>
</feature>
<dbReference type="Pfam" id="PF14608">
    <property type="entry name" value="zf-CCCH_2"/>
    <property type="match status" value="3"/>
</dbReference>
<dbReference type="InterPro" id="IPR013083">
    <property type="entry name" value="Znf_RING/FYVE/PHD"/>
</dbReference>
<feature type="zinc finger region" description="C3H1-type" evidence="10">
    <location>
        <begin position="10"/>
        <end position="37"/>
    </location>
</feature>
<dbReference type="PANTHER" id="PTHR11224">
    <property type="entry name" value="MAKORIN-RELATED"/>
    <property type="match status" value="1"/>
</dbReference>
<evidence type="ECO:0000259" key="13">
    <source>
        <dbReference type="PROSITE" id="PS50103"/>
    </source>
</evidence>
<evidence type="ECO:0000259" key="12">
    <source>
        <dbReference type="PROSITE" id="PS50089"/>
    </source>
</evidence>
<feature type="zinc finger region" description="C3H1-type" evidence="10">
    <location>
        <begin position="39"/>
        <end position="66"/>
    </location>
</feature>
<name>A0AAJ7U0L7_PETMA</name>
<dbReference type="Pfam" id="PF15815">
    <property type="entry name" value="MKRN1_C"/>
    <property type="match status" value="1"/>
</dbReference>
<dbReference type="KEGG" id="pmrn:116952368"/>
<gene>
    <name evidence="15" type="primary">MKRN1</name>
</gene>
<organism evidence="14 15">
    <name type="scientific">Petromyzon marinus</name>
    <name type="common">Sea lamprey</name>
    <dbReference type="NCBI Taxonomy" id="7757"/>
    <lineage>
        <taxon>Eukaryota</taxon>
        <taxon>Metazoa</taxon>
        <taxon>Chordata</taxon>
        <taxon>Craniata</taxon>
        <taxon>Vertebrata</taxon>
        <taxon>Cyclostomata</taxon>
        <taxon>Hyperoartia</taxon>
        <taxon>Petromyzontiformes</taxon>
        <taxon>Petromyzontidae</taxon>
        <taxon>Petromyzon</taxon>
    </lineage>
</organism>
<evidence type="ECO:0000256" key="7">
    <source>
        <dbReference type="ARBA" id="ARBA00022771"/>
    </source>
</evidence>
<evidence type="ECO:0000256" key="3">
    <source>
        <dbReference type="ARBA" id="ARBA00012483"/>
    </source>
</evidence>
<dbReference type="InterPro" id="IPR018957">
    <property type="entry name" value="Znf_C3HC4_RING-type"/>
</dbReference>
<dbReference type="SMART" id="SM00356">
    <property type="entry name" value="ZnF_C3H1"/>
    <property type="match status" value="4"/>
</dbReference>
<dbReference type="Gene3D" id="2.30.30.1190">
    <property type="match status" value="1"/>
</dbReference>
<dbReference type="SMART" id="SM00184">
    <property type="entry name" value="RING"/>
    <property type="match status" value="1"/>
</dbReference>
<feature type="domain" description="C3H1-type" evidence="13">
    <location>
        <begin position="10"/>
        <end position="37"/>
    </location>
</feature>
<keyword evidence="4" id="KW-0808">Transferase</keyword>
<dbReference type="PROSITE" id="PS50103">
    <property type="entry name" value="ZF_C3H1"/>
    <property type="match status" value="4"/>
</dbReference>
<dbReference type="Pfam" id="PF00097">
    <property type="entry name" value="zf-C3HC4"/>
    <property type="match status" value="1"/>
</dbReference>
<evidence type="ECO:0000256" key="8">
    <source>
        <dbReference type="ARBA" id="ARBA00022786"/>
    </source>
</evidence>
<protein>
    <recommendedName>
        <fullName evidence="3">RING-type E3 ubiquitin transferase</fullName>
        <ecNumber evidence="3">2.3.2.27</ecNumber>
    </recommendedName>
</protein>
<dbReference type="SUPFAM" id="SSF57850">
    <property type="entry name" value="RING/U-box"/>
    <property type="match status" value="1"/>
</dbReference>
<feature type="zinc finger region" description="C3H1-type" evidence="10">
    <location>
        <begin position="180"/>
        <end position="207"/>
    </location>
</feature>
<dbReference type="GeneID" id="116952368"/>
<feature type="domain" description="C3H1-type" evidence="13">
    <location>
        <begin position="336"/>
        <end position="365"/>
    </location>
</feature>
<feature type="domain" description="RING-type" evidence="12">
    <location>
        <begin position="253"/>
        <end position="307"/>
    </location>
</feature>
<keyword evidence="6" id="KW-0677">Repeat</keyword>
<feature type="zinc finger region" description="C3H1-type" evidence="10">
    <location>
        <begin position="336"/>
        <end position="365"/>
    </location>
</feature>
<dbReference type="GO" id="GO:0061630">
    <property type="term" value="F:ubiquitin protein ligase activity"/>
    <property type="evidence" value="ECO:0007669"/>
    <property type="project" value="UniProtKB-EC"/>
</dbReference>
<keyword evidence="14" id="KW-1185">Reference proteome</keyword>
<evidence type="ECO:0000313" key="15">
    <source>
        <dbReference type="RefSeq" id="XP_032827545.1"/>
    </source>
</evidence>
<evidence type="ECO:0000313" key="14">
    <source>
        <dbReference type="Proteomes" id="UP001318040"/>
    </source>
</evidence>
<sequence>MAEAGRTAAWKGEVTCRYFLHGVCREGRNCPYSHDLSTSKPAMSCKFYQRGRCVYGDGCRYDHVKPPAPSKQQHAAPPSAAKAPPRPVPLTSDCGAAPSKLTPLGRAKQGSETGGATAAGKHGLNHPLGKAGGAADWVNAAEFVPGQPYNGREVPSSYLAAAQEGLPPQEEPVPPPAPAGASQQLCPYAAVGECRYGDHCVYLHGDVCDMCGLQVLHPSDSEQRTQHHRACVSAHEKDMEAAFAVQRSSGVVCGICMEVVFEKARASERRFGILSSCSHAYCLSCIRKWRRTKQLENKVIKSCPECRVTSDFVIPSEYWIDCKEEKDKLIQSYKDAMGKKACRYFDQGRGSCPFGVKCFYLHAYPDGRKEDKARARKQHGQEGHVRFQSSIRLWDFIEERESRAALLDSDDDLIFSDLSDLLFMLLAGDADFATDSDDDSDLFDDSDPLDDDDEFFL</sequence>